<sequence>MTQATIVHVDLLLAPTETASSSSPLSSPSLGQHCLKSQNSLVSLDSHFSKVERDGSDLSGPTTAPLGSDSGTVGESGNNEDEDEEPDDEDEDKGEEQDDDSEDEDDESDGFSDLDDTDRVFDPKAPTIQNMEEYETKMQEDFFTDDPPKRLFFKKSSLPWNYEGSSRQVPEKKSDYAAPVRLGKAGPTRFELDSTVPEDRPVYIVFCFLLEPEAKDLGPIEIVWIVNKSVVIESIPMFEGAMSFTRVLMRTQVTETKFRIELHNEDETRPAPVHLCYVDIFQEDIPNDSFDCTLPSVPLPRKSINIWHRDDDDDDDDDDDAPLEPAEIYSFDLSASGSHAVTLSSVGLSVFLDVWALDLAKLDQKASYPTSPSTPTISTTIECSPNERRYLKPAVSYDASKIVVSSSNDRYPVELFLLEDPRTSTRRRGRSKNATGLTLKPSTRLMDCNELQSFKGYAGFTYSSATEWSIDSEFFLTCDGMDVSVYDTDGMWSMLYKVQVYSKLDTPKAFRLVSTAAGGVFVTHDLYSLSVWSIESGKIIGWVELDQFIQMHSISSDGSIVAVSTDDTLYLYSTASMELLQRTNIKYQGGLCLSEGSKSVLVPCADGRHDKYIILDSSSLAAQRVLSLPSSSKWQIRDIVPDWSHGYFMKESTMVAQRHGSLLDISFLEDLTTAPGGMDGTLCTLECEEKLQTLEEVVGERVESFPGGTVILSLGGFHGQKPVLTMDIQYEDGGSRQLRLTSNKFFFLSKRTQIMTLFNDGNACCAIWGLPKTAEEKLELAHCWSWENLVEAKSTVQVCRHEGTFEAHLRKKSIVFSPTRALVEENVESFYNAVEWMFVQCIEDQPEVSDAILRYLQSHVNKFPRSKKGTCSVMAAISKLDEMYGYQEYKPFILQLLNADTPWVPQTRCSRDANPVSIFLENAKSDAKAFELVRVLINYCVEKAKSLQDINYLLSLQECMDDLVERYPDIALRTSRAFAFIKCADRDFIIRNHKIAHPPTFRRFWTVDRRKIYHCKNPILQYQYQAEYDKLNTFTEEVFVAPVGLLWRFIPNRQNPCKEFCKVTQQPATTWLRTFYHLVLLHLNPASHVYIRPRFYPIPILDNPAIEAVIQYKWNTFAFALWVARFMIQCVFYLLILFAASIQVYYKEDVQLLGVLIAISALSCLFLWFELLQIKESRQYASLENERRDKGEEETSSNKKRGFFRSGLVLISGQPRGSTKGDQDEEQSNLSDGRNPQSHYFRSLYNILDLAMYLAPLGASIHHMINILRGVELGWAWDLSFCVVLVLLHMLAELRVSRIICKYITIVIRIMIEIRVFFLILAGVVLFFSLAILHVIYGSSNPELQMEKASMPVNFFGAIITVYLMMGGRYDPMADDMMGSDEETGKQFYKNWPLQVMVVIYFFFSSIVMLNVLIALINIAFTEGDDSWRQVWLENRLRYVESAENMSYHIPGFRETFNWFPEKVYYTATQYQVKQYWFRIKRRDEEVDLEYEEDESTIAPSETSNSRSSPGPIERPFSESLASTKMEEVKQQLSQQSQEDKTFIQEQLELQNKELGRRMDQQEGWIKHQGEQVVDLIQALKQSQDDISEMKRDLRALLEALRPVVPVPGEPQQQ</sequence>
<dbReference type="SUPFAM" id="SSF50969">
    <property type="entry name" value="YVTN repeat-like/Quinoprotein amine dehydrogenase"/>
    <property type="match status" value="1"/>
</dbReference>
<organism evidence="10 11">
    <name type="scientific">Lunasporangiospora selenospora</name>
    <dbReference type="NCBI Taxonomy" id="979761"/>
    <lineage>
        <taxon>Eukaryota</taxon>
        <taxon>Fungi</taxon>
        <taxon>Fungi incertae sedis</taxon>
        <taxon>Mucoromycota</taxon>
        <taxon>Mortierellomycotina</taxon>
        <taxon>Mortierellomycetes</taxon>
        <taxon>Mortierellales</taxon>
        <taxon>Mortierellaceae</taxon>
        <taxon>Lunasporangiospora</taxon>
    </lineage>
</organism>
<dbReference type="InterPro" id="IPR024862">
    <property type="entry name" value="TRPV"/>
</dbReference>
<feature type="transmembrane region" description="Helical" evidence="8">
    <location>
        <begin position="1152"/>
        <end position="1172"/>
    </location>
</feature>
<evidence type="ECO:0000256" key="7">
    <source>
        <dbReference type="SAM" id="MobiDB-lite"/>
    </source>
</evidence>
<keyword evidence="11" id="KW-1185">Reference proteome</keyword>
<dbReference type="InterPro" id="IPR011044">
    <property type="entry name" value="Quino_amine_DH_bsu"/>
</dbReference>
<feature type="region of interest" description="Disordered" evidence="7">
    <location>
        <begin position="1490"/>
        <end position="1517"/>
    </location>
</feature>
<dbReference type="PANTHER" id="PTHR10582">
    <property type="entry name" value="TRANSIENT RECEPTOR POTENTIAL ION CHANNEL PROTEIN"/>
    <property type="match status" value="1"/>
</dbReference>
<keyword evidence="3" id="KW-0677">Repeat</keyword>
<evidence type="ECO:0000256" key="2">
    <source>
        <dbReference type="ARBA" id="ARBA00022692"/>
    </source>
</evidence>
<dbReference type="GO" id="GO:0005216">
    <property type="term" value="F:monoatomic ion channel activity"/>
    <property type="evidence" value="ECO:0007669"/>
    <property type="project" value="InterPro"/>
</dbReference>
<evidence type="ECO:0000313" key="10">
    <source>
        <dbReference type="EMBL" id="KAF9584152.1"/>
    </source>
</evidence>
<feature type="coiled-coil region" evidence="6">
    <location>
        <begin position="1573"/>
        <end position="1600"/>
    </location>
</feature>
<dbReference type="EMBL" id="JAABOA010000489">
    <property type="protein sequence ID" value="KAF9584152.1"/>
    <property type="molecule type" value="Genomic_DNA"/>
</dbReference>
<comment type="subcellular location">
    <subcellularLocation>
        <location evidence="1">Membrane</location>
        <topology evidence="1">Multi-pass membrane protein</topology>
    </subcellularLocation>
</comment>
<proteinExistence type="predicted"/>
<evidence type="ECO:0000313" key="11">
    <source>
        <dbReference type="Proteomes" id="UP000780801"/>
    </source>
</evidence>
<name>A0A9P6FYI4_9FUNG</name>
<evidence type="ECO:0000256" key="1">
    <source>
        <dbReference type="ARBA" id="ARBA00004141"/>
    </source>
</evidence>
<feature type="transmembrane region" description="Helical" evidence="8">
    <location>
        <begin position="1122"/>
        <end position="1146"/>
    </location>
</feature>
<dbReference type="GO" id="GO:0005886">
    <property type="term" value="C:plasma membrane"/>
    <property type="evidence" value="ECO:0007669"/>
    <property type="project" value="TreeGrafter"/>
</dbReference>
<feature type="transmembrane region" description="Helical" evidence="8">
    <location>
        <begin position="1349"/>
        <end position="1368"/>
    </location>
</feature>
<feature type="domain" description="Ion transport" evidence="9">
    <location>
        <begin position="1237"/>
        <end position="1425"/>
    </location>
</feature>
<evidence type="ECO:0000256" key="4">
    <source>
        <dbReference type="ARBA" id="ARBA00022989"/>
    </source>
</evidence>
<evidence type="ECO:0000256" key="8">
    <source>
        <dbReference type="SAM" id="Phobius"/>
    </source>
</evidence>
<keyword evidence="2 8" id="KW-0812">Transmembrane</keyword>
<dbReference type="Proteomes" id="UP000780801">
    <property type="component" value="Unassembled WGS sequence"/>
</dbReference>
<feature type="region of interest" description="Disordered" evidence="7">
    <location>
        <begin position="1211"/>
        <end position="1235"/>
    </location>
</feature>
<dbReference type="PANTHER" id="PTHR10582:SF2">
    <property type="entry name" value="INACTIVE"/>
    <property type="match status" value="1"/>
</dbReference>
<dbReference type="OrthoDB" id="2352140at2759"/>
<evidence type="ECO:0000259" key="9">
    <source>
        <dbReference type="Pfam" id="PF00520"/>
    </source>
</evidence>
<feature type="transmembrane region" description="Helical" evidence="8">
    <location>
        <begin position="1396"/>
        <end position="1421"/>
    </location>
</feature>
<feature type="transmembrane region" description="Helical" evidence="8">
    <location>
        <begin position="1277"/>
        <end position="1296"/>
    </location>
</feature>
<keyword evidence="5 8" id="KW-0472">Membrane</keyword>
<feature type="region of interest" description="Disordered" evidence="7">
    <location>
        <begin position="46"/>
        <end position="127"/>
    </location>
</feature>
<reference evidence="10" key="1">
    <citation type="journal article" date="2020" name="Fungal Divers.">
        <title>Resolving the Mortierellaceae phylogeny through synthesis of multi-gene phylogenetics and phylogenomics.</title>
        <authorList>
            <person name="Vandepol N."/>
            <person name="Liber J."/>
            <person name="Desiro A."/>
            <person name="Na H."/>
            <person name="Kennedy M."/>
            <person name="Barry K."/>
            <person name="Grigoriev I.V."/>
            <person name="Miller A.N."/>
            <person name="O'Donnell K."/>
            <person name="Stajich J.E."/>
            <person name="Bonito G."/>
        </authorList>
    </citation>
    <scope>NUCLEOTIDE SEQUENCE</scope>
    <source>
        <strain evidence="10">KOD1015</strain>
    </source>
</reference>
<feature type="transmembrane region" description="Helical" evidence="8">
    <location>
        <begin position="1316"/>
        <end position="1337"/>
    </location>
</feature>
<gene>
    <name evidence="10" type="ORF">BGW38_007408</name>
</gene>
<dbReference type="Pfam" id="PF00520">
    <property type="entry name" value="Ion_trans"/>
    <property type="match status" value="1"/>
</dbReference>
<feature type="compositionally biased region" description="Polar residues" evidence="7">
    <location>
        <begin position="1498"/>
        <end position="1509"/>
    </location>
</feature>
<keyword evidence="4 8" id="KW-1133">Transmembrane helix</keyword>
<comment type="caution">
    <text evidence="10">The sequence shown here is derived from an EMBL/GenBank/DDBJ whole genome shotgun (WGS) entry which is preliminary data.</text>
</comment>
<evidence type="ECO:0000256" key="3">
    <source>
        <dbReference type="ARBA" id="ARBA00022737"/>
    </source>
</evidence>
<evidence type="ECO:0000256" key="5">
    <source>
        <dbReference type="ARBA" id="ARBA00023136"/>
    </source>
</evidence>
<protein>
    <recommendedName>
        <fullName evidence="9">Ion transport domain-containing protein</fullName>
    </recommendedName>
</protein>
<feature type="compositionally biased region" description="Acidic residues" evidence="7">
    <location>
        <begin position="78"/>
        <end position="116"/>
    </location>
</feature>
<evidence type="ECO:0000256" key="6">
    <source>
        <dbReference type="SAM" id="Coils"/>
    </source>
</evidence>
<dbReference type="GO" id="GO:0098703">
    <property type="term" value="P:calcium ion import across plasma membrane"/>
    <property type="evidence" value="ECO:0007669"/>
    <property type="project" value="TreeGrafter"/>
</dbReference>
<accession>A0A9P6FYI4</accession>
<keyword evidence="6" id="KW-0175">Coiled coil</keyword>
<dbReference type="InterPro" id="IPR005821">
    <property type="entry name" value="Ion_trans_dom"/>
</dbReference>
<feature type="compositionally biased region" description="Basic and acidic residues" evidence="7">
    <location>
        <begin position="47"/>
        <end position="56"/>
    </location>
</feature>